<protein>
    <submittedName>
        <fullName evidence="2">Uncharacterized protein</fullName>
    </submittedName>
</protein>
<name>A0A0A9FGR2_ARUDO</name>
<reference evidence="2" key="2">
    <citation type="journal article" date="2015" name="Data Brief">
        <title>Shoot transcriptome of the giant reed, Arundo donax.</title>
        <authorList>
            <person name="Barrero R.A."/>
            <person name="Guerrero F.D."/>
            <person name="Moolhuijzen P."/>
            <person name="Goolsby J.A."/>
            <person name="Tidwell J."/>
            <person name="Bellgard S.E."/>
            <person name="Bellgard M.I."/>
        </authorList>
    </citation>
    <scope>NUCLEOTIDE SEQUENCE</scope>
    <source>
        <tissue evidence="2">Shoot tissue taken approximately 20 cm above the soil surface</tissue>
    </source>
</reference>
<dbReference type="AlphaFoldDB" id="A0A0A9FGR2"/>
<sequence>MGLRRRKRWERTETITGVVTVTGGGGRASRPSAQGLVRWKLGLLTNKRRTRSNPRSDGPRSTATPDQGRSGAAAEAVG</sequence>
<evidence type="ECO:0000256" key="1">
    <source>
        <dbReference type="SAM" id="MobiDB-lite"/>
    </source>
</evidence>
<dbReference type="EMBL" id="GBRH01185681">
    <property type="protein sequence ID" value="JAE12215.1"/>
    <property type="molecule type" value="Transcribed_RNA"/>
</dbReference>
<organism evidence="2">
    <name type="scientific">Arundo donax</name>
    <name type="common">Giant reed</name>
    <name type="synonym">Donax arundinaceus</name>
    <dbReference type="NCBI Taxonomy" id="35708"/>
    <lineage>
        <taxon>Eukaryota</taxon>
        <taxon>Viridiplantae</taxon>
        <taxon>Streptophyta</taxon>
        <taxon>Embryophyta</taxon>
        <taxon>Tracheophyta</taxon>
        <taxon>Spermatophyta</taxon>
        <taxon>Magnoliopsida</taxon>
        <taxon>Liliopsida</taxon>
        <taxon>Poales</taxon>
        <taxon>Poaceae</taxon>
        <taxon>PACMAD clade</taxon>
        <taxon>Arundinoideae</taxon>
        <taxon>Arundineae</taxon>
        <taxon>Arundo</taxon>
    </lineage>
</organism>
<reference evidence="2" key="1">
    <citation type="submission" date="2014-09" db="EMBL/GenBank/DDBJ databases">
        <authorList>
            <person name="Magalhaes I.L.F."/>
            <person name="Oliveira U."/>
            <person name="Santos F.R."/>
            <person name="Vidigal T.H.D.A."/>
            <person name="Brescovit A.D."/>
            <person name="Santos A.J."/>
        </authorList>
    </citation>
    <scope>NUCLEOTIDE SEQUENCE</scope>
    <source>
        <tissue evidence="2">Shoot tissue taken approximately 20 cm above the soil surface</tissue>
    </source>
</reference>
<proteinExistence type="predicted"/>
<feature type="compositionally biased region" description="Polar residues" evidence="1">
    <location>
        <begin position="53"/>
        <end position="67"/>
    </location>
</feature>
<feature type="region of interest" description="Disordered" evidence="1">
    <location>
        <begin position="20"/>
        <end position="78"/>
    </location>
</feature>
<accession>A0A0A9FGR2</accession>
<evidence type="ECO:0000313" key="2">
    <source>
        <dbReference type="EMBL" id="JAE12215.1"/>
    </source>
</evidence>